<keyword evidence="4" id="KW-1185">Reference proteome</keyword>
<dbReference type="Gene3D" id="1.10.260.40">
    <property type="entry name" value="lambda repressor-like DNA-binding domains"/>
    <property type="match status" value="1"/>
</dbReference>
<dbReference type="InterPro" id="IPR010982">
    <property type="entry name" value="Lambda_DNA-bd_dom_sf"/>
</dbReference>
<dbReference type="PROSITE" id="PS50943">
    <property type="entry name" value="HTH_CROC1"/>
    <property type="match status" value="1"/>
</dbReference>
<accession>G4NT91</accession>
<sequence>MQKLDLVFIKNRRIELKISQRDLAIKLGLKTGSSYLKYEQGVYAFKADQLPTLAQHLKCKITDFFAENVSDLETNSA</sequence>
<dbReference type="Proteomes" id="UP000002651">
    <property type="component" value="Chromosome"/>
</dbReference>
<dbReference type="GeneID" id="11237997"/>
<dbReference type="CDD" id="cd00093">
    <property type="entry name" value="HTH_XRE"/>
    <property type="match status" value="1"/>
</dbReference>
<dbReference type="STRING" id="1052585.GYO_0193"/>
<proteinExistence type="predicted"/>
<evidence type="ECO:0000313" key="2">
    <source>
        <dbReference type="EMBL" id="AEP84935.1"/>
    </source>
</evidence>
<gene>
    <name evidence="2" type="ordered locus">GYO_0193</name>
    <name evidence="3" type="ordered locus">GYO_0272</name>
</gene>
<organism evidence="3 4">
    <name type="scientific">Bacillus spizizenii (strain DSM 15029 / JCM 12233 / NBRC 101239 / NRRL B-23049 / TU-B-10)</name>
    <name type="common">Bacillus subtilis subsp. spizizenii</name>
    <dbReference type="NCBI Taxonomy" id="1052585"/>
    <lineage>
        <taxon>Bacteria</taxon>
        <taxon>Bacillati</taxon>
        <taxon>Bacillota</taxon>
        <taxon>Bacilli</taxon>
        <taxon>Bacillales</taxon>
        <taxon>Bacillaceae</taxon>
        <taxon>Bacillus</taxon>
    </lineage>
</organism>
<dbReference type="RefSeq" id="WP_014112366.1">
    <property type="nucleotide sequence ID" value="NC_016047.1"/>
</dbReference>
<dbReference type="InterPro" id="IPR001387">
    <property type="entry name" value="Cro/C1-type_HTH"/>
</dbReference>
<dbReference type="AlphaFoldDB" id="G4NT91"/>
<dbReference type="Pfam" id="PF12844">
    <property type="entry name" value="HTH_19"/>
    <property type="match status" value="1"/>
</dbReference>
<feature type="domain" description="HTH cro/C1-type" evidence="1">
    <location>
        <begin position="9"/>
        <end position="64"/>
    </location>
</feature>
<dbReference type="HOGENOM" id="CLU_066192_46_3_9"/>
<evidence type="ECO:0000259" key="1">
    <source>
        <dbReference type="PROSITE" id="PS50943"/>
    </source>
</evidence>
<name>G4NT91_BACS4</name>
<dbReference type="EMBL" id="CP002905">
    <property type="protein sequence ID" value="AEP85004.1"/>
    <property type="molecule type" value="Genomic_DNA"/>
</dbReference>
<dbReference type="GO" id="GO:0003677">
    <property type="term" value="F:DNA binding"/>
    <property type="evidence" value="ECO:0007669"/>
    <property type="project" value="InterPro"/>
</dbReference>
<evidence type="ECO:0000313" key="4">
    <source>
        <dbReference type="Proteomes" id="UP000002651"/>
    </source>
</evidence>
<reference evidence="3 4" key="1">
    <citation type="journal article" date="2012" name="J. Bacteriol.">
        <title>Whole-genome sequences of Bacillus subtilis and close relatives.</title>
        <authorList>
            <person name="Earl A.M."/>
            <person name="Eppinger M."/>
            <person name="Fricke W.F."/>
            <person name="Rosovitz M.J."/>
            <person name="Rasko D.A."/>
            <person name="Daugherty S."/>
            <person name="Losick R."/>
            <person name="Kolter R."/>
            <person name="Ravel J."/>
        </authorList>
    </citation>
    <scope>NUCLEOTIDE SEQUENCE [LARGE SCALE GENOMIC DNA]</scope>
    <source>
        <strain evidence="4">DSM 15029 / JCM 12233 / NBRC 101239 / NRRL B-23049 / TU-B-10</strain>
        <strain evidence="3">TU-B-10</strain>
    </source>
</reference>
<protein>
    <submittedName>
        <fullName evidence="3">Helix-turn-helix, putative</fullName>
    </submittedName>
</protein>
<dbReference type="KEGG" id="bst:GYO_0272"/>
<dbReference type="KEGG" id="bst:GYO_0193"/>
<dbReference type="SUPFAM" id="SSF47413">
    <property type="entry name" value="lambda repressor-like DNA-binding domains"/>
    <property type="match status" value="1"/>
</dbReference>
<evidence type="ECO:0000313" key="3">
    <source>
        <dbReference type="EMBL" id="AEP85004.1"/>
    </source>
</evidence>
<dbReference type="SMART" id="SM00530">
    <property type="entry name" value="HTH_XRE"/>
    <property type="match status" value="1"/>
</dbReference>
<dbReference type="EMBL" id="CP002905">
    <property type="protein sequence ID" value="AEP84935.1"/>
    <property type="molecule type" value="Genomic_DNA"/>
</dbReference>